<dbReference type="CDD" id="cd11592">
    <property type="entry name" value="Agmatinase_PAH"/>
    <property type="match status" value="1"/>
</dbReference>
<evidence type="ECO:0000313" key="7">
    <source>
        <dbReference type="Proteomes" id="UP000092819"/>
    </source>
</evidence>
<feature type="binding site" evidence="4">
    <location>
        <position position="147"/>
    </location>
    <ligand>
        <name>Mn(2+)</name>
        <dbReference type="ChEBI" id="CHEBI:29035"/>
        <label>1</label>
    </ligand>
</feature>
<keyword evidence="3 5" id="KW-0378">Hydrolase</keyword>
<dbReference type="PIRSF" id="PIRSF036979">
    <property type="entry name" value="Arginase"/>
    <property type="match status" value="1"/>
</dbReference>
<dbReference type="EMBL" id="FLQZ01000059">
    <property type="protein sequence ID" value="SBT14071.1"/>
    <property type="molecule type" value="Genomic_DNA"/>
</dbReference>
<evidence type="ECO:0000256" key="3">
    <source>
        <dbReference type="ARBA" id="ARBA00022801"/>
    </source>
</evidence>
<organism evidence="6 7">
    <name type="scientific">Vibrio celticus</name>
    <dbReference type="NCBI Taxonomy" id="446372"/>
    <lineage>
        <taxon>Bacteria</taxon>
        <taxon>Pseudomonadati</taxon>
        <taxon>Pseudomonadota</taxon>
        <taxon>Gammaproteobacteria</taxon>
        <taxon>Vibrionales</taxon>
        <taxon>Vibrionaceae</taxon>
        <taxon>Vibrio</taxon>
    </lineage>
</organism>
<dbReference type="InterPro" id="IPR006035">
    <property type="entry name" value="Ureohydrolase"/>
</dbReference>
<evidence type="ECO:0000256" key="4">
    <source>
        <dbReference type="PIRSR" id="PIRSR036979-1"/>
    </source>
</evidence>
<dbReference type="SUPFAM" id="SSF52768">
    <property type="entry name" value="Arginase/deacetylase"/>
    <property type="match status" value="1"/>
</dbReference>
<dbReference type="GO" id="GO:0046872">
    <property type="term" value="F:metal ion binding"/>
    <property type="evidence" value="ECO:0007669"/>
    <property type="project" value="UniProtKB-KW"/>
</dbReference>
<dbReference type="PROSITE" id="PS01053">
    <property type="entry name" value="ARGINASE_1"/>
    <property type="match status" value="1"/>
</dbReference>
<keyword evidence="4" id="KW-0464">Manganese</keyword>
<feature type="binding site" evidence="4">
    <location>
        <position position="145"/>
    </location>
    <ligand>
        <name>Mn(2+)</name>
        <dbReference type="ChEBI" id="CHEBI:29035"/>
        <label>1</label>
    </ligand>
</feature>
<dbReference type="Proteomes" id="UP000092819">
    <property type="component" value="Unassembled WGS sequence"/>
</dbReference>
<evidence type="ECO:0000256" key="2">
    <source>
        <dbReference type="ARBA" id="ARBA00022723"/>
    </source>
</evidence>
<feature type="binding site" evidence="4">
    <location>
        <position position="234"/>
    </location>
    <ligand>
        <name>Mn(2+)</name>
        <dbReference type="ChEBI" id="CHEBI:29035"/>
        <label>2</label>
    </ligand>
</feature>
<comment type="cofactor">
    <cofactor evidence="4">
        <name>Mn(2+)</name>
        <dbReference type="ChEBI" id="CHEBI:29035"/>
    </cofactor>
    <text evidence="4">Binds 2 manganese ions per subunit.</text>
</comment>
<sequence length="320" mass="34700">MPNPNQTLPRYSGIATFMRCDYVPDLQDVDIALVGVPFDGGVTNRTGTRHGPREIRNQSSLMRIINQATGVAPFELCRVADVGDVLPDSPFELVKAHQSIELFFKQIKASGALPIAAGGDHSISLPILRALAQDGPVALIHFDAHCDTGDNYFGSKFHHGSPFKIAVEENLIDPKRTIQIGIRGSLNDKDMWRFSHETGMRVLYMDECVELGVEGILQQIKQTIGDTPAYVTFDVDCLDPAFAPGTGTPEVGGFTSIEALQLIRGLQDVNVIGADVVEVSPPFDPTGNTALVGATIMFELLCIAAQSRQRNTVAKETCHV</sequence>
<dbReference type="InterPro" id="IPR020855">
    <property type="entry name" value="Ureohydrolase_Mn_BS"/>
</dbReference>
<feature type="binding site" evidence="4">
    <location>
        <position position="143"/>
    </location>
    <ligand>
        <name>Mn(2+)</name>
        <dbReference type="ChEBI" id="CHEBI:29035"/>
        <label>1</label>
    </ligand>
</feature>
<dbReference type="GO" id="GO:0008783">
    <property type="term" value="F:agmatinase activity"/>
    <property type="evidence" value="ECO:0007669"/>
    <property type="project" value="TreeGrafter"/>
</dbReference>
<dbReference type="AlphaFoldDB" id="A0A1C3JG26"/>
<evidence type="ECO:0000256" key="5">
    <source>
        <dbReference type="RuleBase" id="RU003684"/>
    </source>
</evidence>
<reference evidence="7" key="1">
    <citation type="submission" date="2016-06" db="EMBL/GenBank/DDBJ databases">
        <authorList>
            <person name="Rodrigo-Torres L."/>
            <person name="Arahal D.R."/>
        </authorList>
    </citation>
    <scope>NUCLEOTIDE SEQUENCE [LARGE SCALE GENOMIC DNA]</scope>
    <source>
        <strain evidence="7">CECT 7224</strain>
    </source>
</reference>
<dbReference type="Pfam" id="PF00491">
    <property type="entry name" value="Arginase"/>
    <property type="match status" value="1"/>
</dbReference>
<dbReference type="GO" id="GO:0033389">
    <property type="term" value="P:putrescine biosynthetic process from arginine, via agmatine"/>
    <property type="evidence" value="ECO:0007669"/>
    <property type="project" value="TreeGrafter"/>
</dbReference>
<dbReference type="NCBIfam" id="NF002564">
    <property type="entry name" value="PRK02190.1"/>
    <property type="match status" value="1"/>
</dbReference>
<feature type="binding site" evidence="4">
    <location>
        <position position="121"/>
    </location>
    <ligand>
        <name>Mn(2+)</name>
        <dbReference type="ChEBI" id="CHEBI:29035"/>
        <label>1</label>
    </ligand>
</feature>
<protein>
    <submittedName>
        <fullName evidence="6">Guanidinobutyrase</fullName>
        <ecNumber evidence="6">3.5.3.7</ecNumber>
    </submittedName>
</protein>
<dbReference type="RefSeq" id="WP_065676805.1">
    <property type="nucleotide sequence ID" value="NZ_AP025464.1"/>
</dbReference>
<dbReference type="NCBIfam" id="TIGR01230">
    <property type="entry name" value="agmatinase"/>
    <property type="match status" value="1"/>
</dbReference>
<keyword evidence="2 4" id="KW-0479">Metal-binding</keyword>
<feature type="binding site" evidence="4">
    <location>
        <position position="236"/>
    </location>
    <ligand>
        <name>Mn(2+)</name>
        <dbReference type="ChEBI" id="CHEBI:29035"/>
        <label>1</label>
    </ligand>
</feature>
<dbReference type="GO" id="GO:0047971">
    <property type="term" value="F:guanidinobutyrase activity"/>
    <property type="evidence" value="ECO:0007669"/>
    <property type="project" value="UniProtKB-EC"/>
</dbReference>
<gene>
    <name evidence="6" type="primary">gbh</name>
    <name evidence="6" type="ORF">VCE7224_02833</name>
</gene>
<keyword evidence="7" id="KW-1185">Reference proteome</keyword>
<name>A0A1C3JG26_9VIBR</name>
<evidence type="ECO:0000313" key="6">
    <source>
        <dbReference type="EMBL" id="SBT14071.1"/>
    </source>
</evidence>
<dbReference type="Gene3D" id="3.40.800.10">
    <property type="entry name" value="Ureohydrolase domain"/>
    <property type="match status" value="1"/>
</dbReference>
<dbReference type="EC" id="3.5.3.7" evidence="6"/>
<accession>A0A1C3JG26</accession>
<dbReference type="PROSITE" id="PS51409">
    <property type="entry name" value="ARGINASE_2"/>
    <property type="match status" value="1"/>
</dbReference>
<dbReference type="PANTHER" id="PTHR11358">
    <property type="entry name" value="ARGINASE/AGMATINASE"/>
    <property type="match status" value="1"/>
</dbReference>
<dbReference type="PANTHER" id="PTHR11358:SF26">
    <property type="entry name" value="GUANIDINO ACID HYDROLASE, MITOCHONDRIAL"/>
    <property type="match status" value="1"/>
</dbReference>
<proteinExistence type="inferred from homology"/>
<evidence type="ECO:0000256" key="1">
    <source>
        <dbReference type="ARBA" id="ARBA00009227"/>
    </source>
</evidence>
<dbReference type="InterPro" id="IPR023696">
    <property type="entry name" value="Ureohydrolase_dom_sf"/>
</dbReference>
<comment type="similarity">
    <text evidence="1">Belongs to the arginase family. Agmatinase subfamily.</text>
</comment>
<dbReference type="PRINTS" id="PR00116">
    <property type="entry name" value="ARGINASE"/>
</dbReference>
<dbReference type="InterPro" id="IPR005925">
    <property type="entry name" value="Agmatinase-rel"/>
</dbReference>